<dbReference type="InterPro" id="IPR050415">
    <property type="entry name" value="MRET"/>
</dbReference>
<comment type="subcellular location">
    <subcellularLocation>
        <location evidence="2">Membrane</location>
        <topology evidence="2">Multi-pass membrane protein</topology>
    </subcellularLocation>
</comment>
<keyword evidence="9" id="KW-0560">Oxidoreductase</keyword>
<dbReference type="GO" id="GO:0016020">
    <property type="term" value="C:membrane"/>
    <property type="evidence" value="ECO:0007669"/>
    <property type="project" value="UniProtKB-SubCell"/>
</dbReference>
<keyword evidence="10" id="KW-0408">Iron</keyword>
<dbReference type="Pfam" id="PF01794">
    <property type="entry name" value="Ferric_reduct"/>
    <property type="match status" value="1"/>
</dbReference>
<keyword evidence="3" id="KW-0285">Flavoprotein</keyword>
<evidence type="ECO:0000256" key="5">
    <source>
        <dbReference type="ARBA" id="ARBA00022714"/>
    </source>
</evidence>
<dbReference type="PANTHER" id="PTHR47354:SF8">
    <property type="entry name" value="1,2-PHENYLACETYL-COA EPOXIDASE, SUBUNIT E"/>
    <property type="match status" value="1"/>
</dbReference>
<protein>
    <submittedName>
        <fullName evidence="15">Predicted ferric reductase</fullName>
    </submittedName>
</protein>
<comment type="cofactor">
    <cofactor evidence="1">
        <name>FAD</name>
        <dbReference type="ChEBI" id="CHEBI:57692"/>
    </cofactor>
</comment>
<keyword evidence="8 13" id="KW-1133">Transmembrane helix</keyword>
<keyword evidence="12 13" id="KW-0472">Membrane</keyword>
<keyword evidence="11" id="KW-0411">Iron-sulfur</keyword>
<feature type="transmembrane region" description="Helical" evidence="13">
    <location>
        <begin position="149"/>
        <end position="169"/>
    </location>
</feature>
<dbReference type="Pfam" id="PF00175">
    <property type="entry name" value="NAD_binding_1"/>
    <property type="match status" value="1"/>
</dbReference>
<feature type="transmembrane region" description="Helical" evidence="13">
    <location>
        <begin position="118"/>
        <end position="137"/>
    </location>
</feature>
<evidence type="ECO:0000259" key="14">
    <source>
        <dbReference type="PROSITE" id="PS51384"/>
    </source>
</evidence>
<organism evidence="15 16">
    <name type="scientific">Klenkia soli</name>
    <dbReference type="NCBI Taxonomy" id="1052260"/>
    <lineage>
        <taxon>Bacteria</taxon>
        <taxon>Bacillati</taxon>
        <taxon>Actinomycetota</taxon>
        <taxon>Actinomycetes</taxon>
        <taxon>Geodermatophilales</taxon>
        <taxon>Geodermatophilaceae</taxon>
        <taxon>Klenkia</taxon>
    </lineage>
</organism>
<keyword evidence="16" id="KW-1185">Reference proteome</keyword>
<dbReference type="InterPro" id="IPR017938">
    <property type="entry name" value="Riboflavin_synthase-like_b-brl"/>
</dbReference>
<keyword evidence="7" id="KW-0274">FAD</keyword>
<dbReference type="Gene3D" id="2.40.30.10">
    <property type="entry name" value="Translation factors"/>
    <property type="match status" value="1"/>
</dbReference>
<evidence type="ECO:0000256" key="6">
    <source>
        <dbReference type="ARBA" id="ARBA00022723"/>
    </source>
</evidence>
<dbReference type="InterPro" id="IPR039261">
    <property type="entry name" value="FNR_nucleotide-bd"/>
</dbReference>
<dbReference type="SUPFAM" id="SSF63380">
    <property type="entry name" value="Riboflavin synthase domain-like"/>
    <property type="match status" value="1"/>
</dbReference>
<evidence type="ECO:0000256" key="9">
    <source>
        <dbReference type="ARBA" id="ARBA00023002"/>
    </source>
</evidence>
<dbReference type="PANTHER" id="PTHR47354">
    <property type="entry name" value="NADH OXIDOREDUCTASE HCR"/>
    <property type="match status" value="1"/>
</dbReference>
<feature type="domain" description="FAD-binding FR-type" evidence="14">
    <location>
        <begin position="206"/>
        <end position="306"/>
    </location>
</feature>
<keyword evidence="5" id="KW-0001">2Fe-2S</keyword>
<evidence type="ECO:0000256" key="13">
    <source>
        <dbReference type="SAM" id="Phobius"/>
    </source>
</evidence>
<evidence type="ECO:0000256" key="8">
    <source>
        <dbReference type="ARBA" id="ARBA00022989"/>
    </source>
</evidence>
<dbReference type="CDD" id="cd06198">
    <property type="entry name" value="FNR_like_3"/>
    <property type="match status" value="1"/>
</dbReference>
<evidence type="ECO:0000313" key="16">
    <source>
        <dbReference type="Proteomes" id="UP000199088"/>
    </source>
</evidence>
<evidence type="ECO:0000256" key="2">
    <source>
        <dbReference type="ARBA" id="ARBA00004141"/>
    </source>
</evidence>
<feature type="transmembrane region" description="Helical" evidence="13">
    <location>
        <begin position="181"/>
        <end position="200"/>
    </location>
</feature>
<evidence type="ECO:0000256" key="1">
    <source>
        <dbReference type="ARBA" id="ARBA00001974"/>
    </source>
</evidence>
<dbReference type="InterPro" id="IPR001433">
    <property type="entry name" value="OxRdtase_FAD/NAD-bd"/>
</dbReference>
<gene>
    <name evidence="15" type="ORF">SAMN05660199_01114</name>
</gene>
<dbReference type="AlphaFoldDB" id="A0A1H0G2E0"/>
<dbReference type="GO" id="GO:0046872">
    <property type="term" value="F:metal ion binding"/>
    <property type="evidence" value="ECO:0007669"/>
    <property type="project" value="UniProtKB-KW"/>
</dbReference>
<dbReference type="GO" id="GO:0051537">
    <property type="term" value="F:2 iron, 2 sulfur cluster binding"/>
    <property type="evidence" value="ECO:0007669"/>
    <property type="project" value="UniProtKB-KW"/>
</dbReference>
<evidence type="ECO:0000256" key="12">
    <source>
        <dbReference type="ARBA" id="ARBA00023136"/>
    </source>
</evidence>
<dbReference type="RefSeq" id="WP_165617486.1">
    <property type="nucleotide sequence ID" value="NZ_FNIR01000003.1"/>
</dbReference>
<accession>A0A1H0G2E0</accession>
<dbReference type="Gene3D" id="3.40.50.80">
    <property type="entry name" value="Nucleotide-binding domain of ferredoxin-NADP reductase (FNR) module"/>
    <property type="match status" value="1"/>
</dbReference>
<dbReference type="PROSITE" id="PS51384">
    <property type="entry name" value="FAD_FR"/>
    <property type="match status" value="1"/>
</dbReference>
<proteinExistence type="predicted"/>
<dbReference type="InterPro" id="IPR013130">
    <property type="entry name" value="Fe3_Rdtase_TM_dom"/>
</dbReference>
<evidence type="ECO:0000256" key="11">
    <source>
        <dbReference type="ARBA" id="ARBA00023014"/>
    </source>
</evidence>
<dbReference type="GO" id="GO:0050660">
    <property type="term" value="F:flavin adenine dinucleotide binding"/>
    <property type="evidence" value="ECO:0007669"/>
    <property type="project" value="TreeGrafter"/>
</dbReference>
<keyword evidence="4 13" id="KW-0812">Transmembrane</keyword>
<evidence type="ECO:0000256" key="3">
    <source>
        <dbReference type="ARBA" id="ARBA00022630"/>
    </source>
</evidence>
<dbReference type="EMBL" id="FNIR01000003">
    <property type="protein sequence ID" value="SDO01053.1"/>
    <property type="molecule type" value="Genomic_DNA"/>
</dbReference>
<feature type="transmembrane region" description="Helical" evidence="13">
    <location>
        <begin position="78"/>
        <end position="98"/>
    </location>
</feature>
<evidence type="ECO:0000256" key="4">
    <source>
        <dbReference type="ARBA" id="ARBA00022692"/>
    </source>
</evidence>
<evidence type="ECO:0000256" key="7">
    <source>
        <dbReference type="ARBA" id="ARBA00022827"/>
    </source>
</evidence>
<keyword evidence="6" id="KW-0479">Metal-binding</keyword>
<evidence type="ECO:0000256" key="10">
    <source>
        <dbReference type="ARBA" id="ARBA00023004"/>
    </source>
</evidence>
<name>A0A1H0G2E0_9ACTN</name>
<sequence>MVDRATALTIAGTGALTVATWPVALATLGPEVSGLGLVAHVSGMLAGFGVLVLLLLMARTPALELGVGADVLARWHAVLGRVVIVLVGVHGVAATAAWAQATGSGPLSAVGTVLAMPWLPAATVGTVLMVVAGVASARAARRRIRHETWHALHLLMYVAVALSFGHMLAGPDLAGYPVLQVGWALAYTHVFALVLRYRVISPIQQATRHRLRVAEVRPEGPGVVSIHVTGRHLHELAAESGQFFRWRFLTRDHWRNAHPFSLSAPPTATSLRLTVKALGDGTHQLQHLPVGTRIAAEGPYGAVTAARRTHRNVLLIAGGVGITPMRALFESLPVAPGEDLLLLYRARDMAGVLFAEELQAIAARRGVRLGYVLTGDPWLSDPRALLHAVPDLAHRDVYMCGSPSFTAAVRACLRDAGLPLGQLHEERFA</sequence>
<dbReference type="InterPro" id="IPR017927">
    <property type="entry name" value="FAD-bd_FR_type"/>
</dbReference>
<evidence type="ECO:0000313" key="15">
    <source>
        <dbReference type="EMBL" id="SDO01053.1"/>
    </source>
</evidence>
<feature type="transmembrane region" description="Helical" evidence="13">
    <location>
        <begin position="36"/>
        <end position="57"/>
    </location>
</feature>
<dbReference type="SUPFAM" id="SSF52343">
    <property type="entry name" value="Ferredoxin reductase-like, C-terminal NADP-linked domain"/>
    <property type="match status" value="1"/>
</dbReference>
<dbReference type="STRING" id="1052260.SAMN05660199_01114"/>
<dbReference type="Proteomes" id="UP000199088">
    <property type="component" value="Unassembled WGS sequence"/>
</dbReference>
<dbReference type="PRINTS" id="PR00410">
    <property type="entry name" value="PHEHYDRXLASE"/>
</dbReference>
<reference evidence="16" key="1">
    <citation type="submission" date="2016-10" db="EMBL/GenBank/DDBJ databases">
        <authorList>
            <person name="Varghese N."/>
            <person name="Submissions S."/>
        </authorList>
    </citation>
    <scope>NUCLEOTIDE SEQUENCE [LARGE SCALE GENOMIC DNA]</scope>
    <source>
        <strain evidence="16">DSM 45843</strain>
    </source>
</reference>
<dbReference type="GO" id="GO:0016491">
    <property type="term" value="F:oxidoreductase activity"/>
    <property type="evidence" value="ECO:0007669"/>
    <property type="project" value="UniProtKB-KW"/>
</dbReference>